<feature type="transmembrane region" description="Helical" evidence="1">
    <location>
        <begin position="191"/>
        <end position="207"/>
    </location>
</feature>
<evidence type="ECO:0000256" key="1">
    <source>
        <dbReference type="SAM" id="Phobius"/>
    </source>
</evidence>
<evidence type="ECO:0000313" key="3">
    <source>
        <dbReference type="Proteomes" id="UP000243542"/>
    </source>
</evidence>
<dbReference type="RefSeq" id="WP_098510806.1">
    <property type="nucleotide sequence ID" value="NZ_JBIAKZ010000005.1"/>
</dbReference>
<feature type="transmembrane region" description="Helical" evidence="1">
    <location>
        <begin position="213"/>
        <end position="231"/>
    </location>
</feature>
<protein>
    <submittedName>
        <fullName evidence="2">Uncharacterized protein</fullName>
    </submittedName>
</protein>
<name>A0A2A9F632_9PSEU</name>
<accession>A0A2A9F632</accession>
<sequence length="247" mass="26382">MNSDNVLAVAISCGVFGLVILIVLWPGDRQGVRLLTKWGVPEPSPDQVSVAVRYLRRRRFWYPWLFIGIPLIPQLKSLPIMGGAGAVVIVALLGGLIAEVVAQRPARQARREAVLTTRRVLDFAPLWTFIVAGLAELGAVVRLAISGQWAALGLVLVAAAVAWGMVLLAVRRPATGDAEVDMVLRTRSARVAVGLTTGTAAMAGWIPSGKMQFPTFVAILVTLAVFSAIAGPPPRKKKDRTTPAPAR</sequence>
<proteinExistence type="predicted"/>
<gene>
    <name evidence="2" type="ORF">ATK36_1790</name>
</gene>
<dbReference type="AlphaFoldDB" id="A0A2A9F632"/>
<reference evidence="2 3" key="1">
    <citation type="submission" date="2017-10" db="EMBL/GenBank/DDBJ databases">
        <title>Sequencing the genomes of 1000 actinobacteria strains.</title>
        <authorList>
            <person name="Klenk H.-P."/>
        </authorList>
    </citation>
    <scope>NUCLEOTIDE SEQUENCE [LARGE SCALE GENOMIC DNA]</scope>
    <source>
        <strain evidence="2 3">DSM 46092</strain>
    </source>
</reference>
<keyword evidence="1" id="KW-0472">Membrane</keyword>
<dbReference type="EMBL" id="PDJK01000002">
    <property type="protein sequence ID" value="PFG46794.1"/>
    <property type="molecule type" value="Genomic_DNA"/>
</dbReference>
<keyword evidence="1" id="KW-1133">Transmembrane helix</keyword>
<evidence type="ECO:0000313" key="2">
    <source>
        <dbReference type="EMBL" id="PFG46794.1"/>
    </source>
</evidence>
<feature type="transmembrane region" description="Helical" evidence="1">
    <location>
        <begin position="123"/>
        <end position="145"/>
    </location>
</feature>
<feature type="transmembrane region" description="Helical" evidence="1">
    <location>
        <begin position="60"/>
        <end position="75"/>
    </location>
</feature>
<dbReference type="Proteomes" id="UP000243542">
    <property type="component" value="Unassembled WGS sequence"/>
</dbReference>
<organism evidence="2 3">
    <name type="scientific">Amycolatopsis sulphurea</name>
    <dbReference type="NCBI Taxonomy" id="76022"/>
    <lineage>
        <taxon>Bacteria</taxon>
        <taxon>Bacillati</taxon>
        <taxon>Actinomycetota</taxon>
        <taxon>Actinomycetes</taxon>
        <taxon>Pseudonocardiales</taxon>
        <taxon>Pseudonocardiaceae</taxon>
        <taxon>Amycolatopsis</taxon>
    </lineage>
</organism>
<feature type="transmembrane region" description="Helical" evidence="1">
    <location>
        <begin position="6"/>
        <end position="25"/>
    </location>
</feature>
<feature type="transmembrane region" description="Helical" evidence="1">
    <location>
        <begin position="81"/>
        <end position="102"/>
    </location>
</feature>
<comment type="caution">
    <text evidence="2">The sequence shown here is derived from an EMBL/GenBank/DDBJ whole genome shotgun (WGS) entry which is preliminary data.</text>
</comment>
<keyword evidence="3" id="KW-1185">Reference proteome</keyword>
<feature type="transmembrane region" description="Helical" evidence="1">
    <location>
        <begin position="151"/>
        <end position="170"/>
    </location>
</feature>
<keyword evidence="1" id="KW-0812">Transmembrane</keyword>